<protein>
    <submittedName>
        <fullName evidence="5">FAD binding domain-containing protein</fullName>
    </submittedName>
</protein>
<evidence type="ECO:0000256" key="2">
    <source>
        <dbReference type="ARBA" id="ARBA00022827"/>
    </source>
</evidence>
<feature type="domain" description="FAD-binding" evidence="4">
    <location>
        <begin position="7"/>
        <end position="379"/>
    </location>
</feature>
<name>A0AAE0M044_9PEZI</name>
<dbReference type="Proteomes" id="UP001283341">
    <property type="component" value="Unassembled WGS sequence"/>
</dbReference>
<dbReference type="Pfam" id="PF21274">
    <property type="entry name" value="Rng_hyd_C"/>
    <property type="match status" value="1"/>
</dbReference>
<evidence type="ECO:0000313" key="5">
    <source>
        <dbReference type="EMBL" id="KAK3314162.1"/>
    </source>
</evidence>
<dbReference type="GO" id="GO:0016709">
    <property type="term" value="F:oxidoreductase activity, acting on paired donors, with incorporation or reduction of molecular oxygen, NAD(P)H as one donor, and incorporation of one atom of oxygen"/>
    <property type="evidence" value="ECO:0007669"/>
    <property type="project" value="UniProtKB-ARBA"/>
</dbReference>
<sequence length="613" mass="67417">MSDITKVEFLIIGAGPAGASLACFLGQNGLKGIMISSAPGTADTPRAHLINPFTVECLADIGLDEDVRRLATTNTSFRSIRWAQSMAGTEYGRVLYWGGHPDTARDTATASPYDWCDLPQPHMEPLLVKYASHNGFDVRFNTKLISLSSTPTSAVICTLHDLTTGHVYRLQTKFLFGADGGRSSVARSFGFTFNKQPSQGTACNILFRADLTHVMTDGANRSAQLHGIANPVVKGGPGQCPTIRMVRPFKEWLLVTLALGVTGNPFSTLGPQTPGLVEYIKQLIGDETVDVTILRVDPWAIRETVAERYSNPEKGNVFLLGDAAHLHPPTYGLGSNTCVQDAYNLAWKVAYVAKGWAGPGLLESYTIERQPVGAKIVKESNEIIRRIGEVWQALGTISESETPEEGVKQIGELSQPTVEGEQRRRLLHDALEGMRKEGESLGITMNQWYDSGSAVYLADETQPRPTVDGDENIRPLISTYPGMRLPHAWLDVPSRRKEISTQHLAGHGAFCLFIGHGGGGWRAAAGEITKETGIPIRVYGVGAGLDYHDVYREWRKRREVEEEGCVLVRPDRFVAWRSMRIVGDCTGKLRQVLDGVLSREETHTDRRPRESRL</sequence>
<dbReference type="InterPro" id="IPR036188">
    <property type="entry name" value="FAD/NAD-bd_sf"/>
</dbReference>
<keyword evidence="6" id="KW-1185">Reference proteome</keyword>
<reference evidence="5" key="2">
    <citation type="submission" date="2023-06" db="EMBL/GenBank/DDBJ databases">
        <authorList>
            <consortium name="Lawrence Berkeley National Laboratory"/>
            <person name="Haridas S."/>
            <person name="Hensen N."/>
            <person name="Bonometti L."/>
            <person name="Westerberg I."/>
            <person name="Brannstrom I.O."/>
            <person name="Guillou S."/>
            <person name="Cros-Aarteil S."/>
            <person name="Calhoun S."/>
            <person name="Kuo A."/>
            <person name="Mondo S."/>
            <person name="Pangilinan J."/>
            <person name="Riley R."/>
            <person name="Labutti K."/>
            <person name="Andreopoulos B."/>
            <person name="Lipzen A."/>
            <person name="Chen C."/>
            <person name="Yanf M."/>
            <person name="Daum C."/>
            <person name="Ng V."/>
            <person name="Clum A."/>
            <person name="Steindorff A."/>
            <person name="Ohm R."/>
            <person name="Martin F."/>
            <person name="Silar P."/>
            <person name="Natvig D."/>
            <person name="Lalanne C."/>
            <person name="Gautier V."/>
            <person name="Ament-Velasquez S.L."/>
            <person name="Kruys A."/>
            <person name="Hutchinson M.I."/>
            <person name="Powell A.J."/>
            <person name="Barry K."/>
            <person name="Miller A.N."/>
            <person name="Grigoriev I.V."/>
            <person name="Debuchy R."/>
            <person name="Gladieux P."/>
            <person name="Thoren M.H."/>
            <person name="Johannesson H."/>
        </authorList>
    </citation>
    <scope>NUCLEOTIDE SEQUENCE</scope>
    <source>
        <strain evidence="5">CBS 118394</strain>
    </source>
</reference>
<dbReference type="PROSITE" id="PS51257">
    <property type="entry name" value="PROKAR_LIPOPROTEIN"/>
    <property type="match status" value="1"/>
</dbReference>
<keyword evidence="2" id="KW-0274">FAD</keyword>
<gene>
    <name evidence="5" type="ORF">B0H66DRAFT_643586</name>
</gene>
<dbReference type="GO" id="GO:0071949">
    <property type="term" value="F:FAD binding"/>
    <property type="evidence" value="ECO:0007669"/>
    <property type="project" value="InterPro"/>
</dbReference>
<evidence type="ECO:0000256" key="1">
    <source>
        <dbReference type="ARBA" id="ARBA00022630"/>
    </source>
</evidence>
<dbReference type="Pfam" id="PF01494">
    <property type="entry name" value="FAD_binding_3"/>
    <property type="match status" value="1"/>
</dbReference>
<dbReference type="InterPro" id="IPR002938">
    <property type="entry name" value="FAD-bd"/>
</dbReference>
<dbReference type="InterPro" id="IPR050641">
    <property type="entry name" value="RIFMO-like"/>
</dbReference>
<dbReference type="Gene3D" id="3.30.9.10">
    <property type="entry name" value="D-Amino Acid Oxidase, subunit A, domain 2"/>
    <property type="match status" value="1"/>
</dbReference>
<evidence type="ECO:0000313" key="6">
    <source>
        <dbReference type="Proteomes" id="UP001283341"/>
    </source>
</evidence>
<accession>A0AAE0M044</accession>
<comment type="caution">
    <text evidence="5">The sequence shown here is derived from an EMBL/GenBank/DDBJ whole genome shotgun (WGS) entry which is preliminary data.</text>
</comment>
<keyword evidence="3" id="KW-0560">Oxidoreductase</keyword>
<keyword evidence="1" id="KW-0285">Flavoprotein</keyword>
<dbReference type="PANTHER" id="PTHR43004">
    <property type="entry name" value="TRK SYSTEM POTASSIUM UPTAKE PROTEIN"/>
    <property type="match status" value="1"/>
</dbReference>
<evidence type="ECO:0000259" key="4">
    <source>
        <dbReference type="Pfam" id="PF01494"/>
    </source>
</evidence>
<dbReference type="Gene3D" id="3.50.50.60">
    <property type="entry name" value="FAD/NAD(P)-binding domain"/>
    <property type="match status" value="1"/>
</dbReference>
<organism evidence="5 6">
    <name type="scientific">Apodospora peruviana</name>
    <dbReference type="NCBI Taxonomy" id="516989"/>
    <lineage>
        <taxon>Eukaryota</taxon>
        <taxon>Fungi</taxon>
        <taxon>Dikarya</taxon>
        <taxon>Ascomycota</taxon>
        <taxon>Pezizomycotina</taxon>
        <taxon>Sordariomycetes</taxon>
        <taxon>Sordariomycetidae</taxon>
        <taxon>Sordariales</taxon>
        <taxon>Lasiosphaeriaceae</taxon>
        <taxon>Apodospora</taxon>
    </lineage>
</organism>
<evidence type="ECO:0000256" key="3">
    <source>
        <dbReference type="ARBA" id="ARBA00023002"/>
    </source>
</evidence>
<dbReference type="PANTHER" id="PTHR43004:SF8">
    <property type="entry name" value="FAD-BINDING DOMAIN-CONTAINING PROTEIN-RELATED"/>
    <property type="match status" value="1"/>
</dbReference>
<reference evidence="5" key="1">
    <citation type="journal article" date="2023" name="Mol. Phylogenet. Evol.">
        <title>Genome-scale phylogeny and comparative genomics of the fungal order Sordariales.</title>
        <authorList>
            <person name="Hensen N."/>
            <person name="Bonometti L."/>
            <person name="Westerberg I."/>
            <person name="Brannstrom I.O."/>
            <person name="Guillou S."/>
            <person name="Cros-Aarteil S."/>
            <person name="Calhoun S."/>
            <person name="Haridas S."/>
            <person name="Kuo A."/>
            <person name="Mondo S."/>
            <person name="Pangilinan J."/>
            <person name="Riley R."/>
            <person name="LaButti K."/>
            <person name="Andreopoulos B."/>
            <person name="Lipzen A."/>
            <person name="Chen C."/>
            <person name="Yan M."/>
            <person name="Daum C."/>
            <person name="Ng V."/>
            <person name="Clum A."/>
            <person name="Steindorff A."/>
            <person name="Ohm R.A."/>
            <person name="Martin F."/>
            <person name="Silar P."/>
            <person name="Natvig D.O."/>
            <person name="Lalanne C."/>
            <person name="Gautier V."/>
            <person name="Ament-Velasquez S.L."/>
            <person name="Kruys A."/>
            <person name="Hutchinson M.I."/>
            <person name="Powell A.J."/>
            <person name="Barry K."/>
            <person name="Miller A.N."/>
            <person name="Grigoriev I.V."/>
            <person name="Debuchy R."/>
            <person name="Gladieux P."/>
            <person name="Hiltunen Thoren M."/>
            <person name="Johannesson H."/>
        </authorList>
    </citation>
    <scope>NUCLEOTIDE SEQUENCE</scope>
    <source>
        <strain evidence="5">CBS 118394</strain>
    </source>
</reference>
<dbReference type="Gene3D" id="3.40.30.120">
    <property type="match status" value="1"/>
</dbReference>
<proteinExistence type="predicted"/>
<dbReference type="EMBL" id="JAUEDM010000007">
    <property type="protein sequence ID" value="KAK3314162.1"/>
    <property type="molecule type" value="Genomic_DNA"/>
</dbReference>
<dbReference type="PRINTS" id="PR00420">
    <property type="entry name" value="RNGMNOXGNASE"/>
</dbReference>
<dbReference type="AlphaFoldDB" id="A0AAE0M044"/>
<dbReference type="SUPFAM" id="SSF51905">
    <property type="entry name" value="FAD/NAD(P)-binding domain"/>
    <property type="match status" value="1"/>
</dbReference>